<dbReference type="STRING" id="1905730.W5S_3147"/>
<dbReference type="FunFam" id="3.40.1280.10:FF:000004">
    <property type="entry name" value="Ribosomal RNA large subunit methyltransferase H"/>
    <property type="match status" value="1"/>
</dbReference>
<proteinExistence type="inferred from homology"/>
<feature type="binding site" evidence="7">
    <location>
        <position position="123"/>
    </location>
    <ligand>
        <name>S-adenosyl-L-methionine</name>
        <dbReference type="ChEBI" id="CHEBI:59789"/>
    </ligand>
</feature>
<evidence type="ECO:0000256" key="3">
    <source>
        <dbReference type="ARBA" id="ARBA00022603"/>
    </source>
</evidence>
<dbReference type="NCBIfam" id="TIGR00246">
    <property type="entry name" value="tRNA_RlmH_YbeA"/>
    <property type="match status" value="1"/>
</dbReference>
<dbReference type="GO" id="GO:0005737">
    <property type="term" value="C:cytoplasm"/>
    <property type="evidence" value="ECO:0007669"/>
    <property type="project" value="UniProtKB-SubCell"/>
</dbReference>
<evidence type="ECO:0000256" key="2">
    <source>
        <dbReference type="ARBA" id="ARBA00022552"/>
    </source>
</evidence>
<keyword evidence="2 7" id="KW-0698">rRNA processing</keyword>
<keyword evidence="4 7" id="KW-0808">Transferase</keyword>
<dbReference type="GO" id="GO:0070038">
    <property type="term" value="F:rRNA (pseudouridine-N3-)-methyltransferase activity"/>
    <property type="evidence" value="ECO:0007669"/>
    <property type="project" value="UniProtKB-UniRule"/>
</dbReference>
<dbReference type="HAMAP" id="MF_00658">
    <property type="entry name" value="23SrRNA_methyltr_H"/>
    <property type="match status" value="1"/>
</dbReference>
<organism evidence="8 9">
    <name type="scientific">Pectobacterium parmentieri</name>
    <dbReference type="NCBI Taxonomy" id="1905730"/>
    <lineage>
        <taxon>Bacteria</taxon>
        <taxon>Pseudomonadati</taxon>
        <taxon>Pseudomonadota</taxon>
        <taxon>Gammaproteobacteria</taxon>
        <taxon>Enterobacterales</taxon>
        <taxon>Pectobacteriaceae</taxon>
        <taxon>Pectobacterium</taxon>
    </lineage>
</organism>
<dbReference type="NCBIfam" id="NF000986">
    <property type="entry name" value="PRK00103.1-4"/>
    <property type="match status" value="1"/>
</dbReference>
<accession>A0A0H3I7M1</accession>
<reference evidence="8 9" key="1">
    <citation type="journal article" date="2012" name="J. Bacteriol.">
        <title>Genome sequence of Pectobacterium sp. strain SCC3193.</title>
        <authorList>
            <person name="Koskinen J.P."/>
            <person name="Laine P."/>
            <person name="Niemi O."/>
            <person name="Nykyri J."/>
            <person name="Harjunpaa H."/>
            <person name="Auvinen P."/>
            <person name="Paulin L."/>
            <person name="Pirhonen M."/>
            <person name="Palva T."/>
            <person name="Holm L."/>
        </authorList>
    </citation>
    <scope>NUCLEOTIDE SEQUENCE [LARGE SCALE GENOMIC DNA]</scope>
    <source>
        <strain evidence="8 9">SCC3193</strain>
    </source>
</reference>
<evidence type="ECO:0000313" key="8">
    <source>
        <dbReference type="EMBL" id="AFI91221.1"/>
    </source>
</evidence>
<keyword evidence="3 7" id="KW-0489">Methyltransferase</keyword>
<evidence type="ECO:0000256" key="6">
    <source>
        <dbReference type="ARBA" id="ARBA00038303"/>
    </source>
</evidence>
<comment type="similarity">
    <text evidence="6 7">Belongs to the RNA methyltransferase RlmH family.</text>
</comment>
<feature type="binding site" evidence="7">
    <location>
        <position position="92"/>
    </location>
    <ligand>
        <name>S-adenosyl-L-methionine</name>
        <dbReference type="ChEBI" id="CHEBI:59789"/>
    </ligand>
</feature>
<dbReference type="AlphaFoldDB" id="A0A0H3I7M1"/>
<evidence type="ECO:0000256" key="1">
    <source>
        <dbReference type="ARBA" id="ARBA00022490"/>
    </source>
</evidence>
<dbReference type="InterPro" id="IPR029028">
    <property type="entry name" value="Alpha/beta_knot_MTases"/>
</dbReference>
<protein>
    <recommendedName>
        <fullName evidence="7">Ribosomal RNA large subunit methyltransferase H</fullName>
        <ecNumber evidence="7">2.1.1.177</ecNumber>
    </recommendedName>
    <alternativeName>
        <fullName evidence="7">23S rRNA (pseudouridine1915-N3)-methyltransferase</fullName>
    </alternativeName>
    <alternativeName>
        <fullName evidence="7">23S rRNA m3Psi1915 methyltransferase</fullName>
    </alternativeName>
    <alternativeName>
        <fullName evidence="7">rRNA (pseudouridine-N3-)-methyltransferase RlmH</fullName>
    </alternativeName>
</protein>
<comment type="catalytic activity">
    <reaction evidence="7">
        <text>pseudouridine(1915) in 23S rRNA + S-adenosyl-L-methionine = N(3)-methylpseudouridine(1915) in 23S rRNA + S-adenosyl-L-homocysteine + H(+)</text>
        <dbReference type="Rhea" id="RHEA:42752"/>
        <dbReference type="Rhea" id="RHEA-COMP:10221"/>
        <dbReference type="Rhea" id="RHEA-COMP:10222"/>
        <dbReference type="ChEBI" id="CHEBI:15378"/>
        <dbReference type="ChEBI" id="CHEBI:57856"/>
        <dbReference type="ChEBI" id="CHEBI:59789"/>
        <dbReference type="ChEBI" id="CHEBI:65314"/>
        <dbReference type="ChEBI" id="CHEBI:74486"/>
        <dbReference type="EC" id="2.1.1.177"/>
    </reaction>
</comment>
<dbReference type="EMBL" id="CP003415">
    <property type="protein sequence ID" value="AFI91221.1"/>
    <property type="molecule type" value="Genomic_DNA"/>
</dbReference>
<sequence length="175" mass="19749">MYCKKKAASYTNWKSCGASMKLQLVAVGTKMPDWVQTGFTDYLRRFPKDMPFELLEIPAGKRGKNADIKRILEREGEQMLAAVGKGNRIVTLDIPGTRWETPQLAQQLERWKQDGRDVSLLIGGPEGLAPECKAAAEQSWSLSPLTLPHPLVRVLVAESLYRAWSITTNHPYHRE</sequence>
<dbReference type="Pfam" id="PF02590">
    <property type="entry name" value="SPOUT_MTase"/>
    <property type="match status" value="1"/>
</dbReference>
<comment type="function">
    <text evidence="7">Specifically methylates the pseudouridine at position 1915 (m3Psi1915) in 23S rRNA.</text>
</comment>
<dbReference type="Gene3D" id="3.40.1280.10">
    <property type="match status" value="1"/>
</dbReference>
<evidence type="ECO:0000313" key="9">
    <source>
        <dbReference type="Proteomes" id="UP000008044"/>
    </source>
</evidence>
<dbReference type="PANTHER" id="PTHR33603">
    <property type="entry name" value="METHYLTRANSFERASE"/>
    <property type="match status" value="1"/>
</dbReference>
<dbReference type="InterPro" id="IPR029026">
    <property type="entry name" value="tRNA_m1G_MTases_N"/>
</dbReference>
<dbReference type="CDD" id="cd18081">
    <property type="entry name" value="RlmH-like"/>
    <property type="match status" value="1"/>
</dbReference>
<dbReference type="PANTHER" id="PTHR33603:SF1">
    <property type="entry name" value="RIBOSOMAL RNA LARGE SUBUNIT METHYLTRANSFERASE H"/>
    <property type="match status" value="1"/>
</dbReference>
<evidence type="ECO:0000256" key="4">
    <source>
        <dbReference type="ARBA" id="ARBA00022679"/>
    </source>
</evidence>
<dbReference type="KEGG" id="pec:W5S_3147"/>
<dbReference type="eggNOG" id="COG1576">
    <property type="taxonomic scope" value="Bacteria"/>
</dbReference>
<dbReference type="EC" id="2.1.1.177" evidence="7"/>
<name>A0A0H3I7M1_PECPM</name>
<dbReference type="PIRSF" id="PIRSF004505">
    <property type="entry name" value="MT_bac"/>
    <property type="match status" value="1"/>
</dbReference>
<dbReference type="PATRIC" id="fig|1166016.3.peg.3195"/>
<comment type="subcellular location">
    <subcellularLocation>
        <location evidence="7">Cytoplasm</location>
    </subcellularLocation>
</comment>
<keyword evidence="1 7" id="KW-0963">Cytoplasm</keyword>
<dbReference type="Proteomes" id="UP000008044">
    <property type="component" value="Chromosome"/>
</dbReference>
<dbReference type="HOGENOM" id="CLU_100552_1_0_6"/>
<keyword evidence="5 7" id="KW-0949">S-adenosyl-L-methionine</keyword>
<gene>
    <name evidence="7" type="primary">rlmH</name>
    <name evidence="8" type="ordered locus">W5S_3147</name>
</gene>
<evidence type="ECO:0000256" key="7">
    <source>
        <dbReference type="HAMAP-Rule" id="MF_00658"/>
    </source>
</evidence>
<dbReference type="SUPFAM" id="SSF75217">
    <property type="entry name" value="alpha/beta knot"/>
    <property type="match status" value="1"/>
</dbReference>
<evidence type="ECO:0000256" key="5">
    <source>
        <dbReference type="ARBA" id="ARBA00022691"/>
    </source>
</evidence>
<dbReference type="InterPro" id="IPR003742">
    <property type="entry name" value="RlmH-like"/>
</dbReference>
<comment type="subunit">
    <text evidence="7">Homodimer.</text>
</comment>
<dbReference type="NCBIfam" id="NF000984">
    <property type="entry name" value="PRK00103.1-1"/>
    <property type="match status" value="1"/>
</dbReference>
<feature type="binding site" evidence="7">
    <location>
        <begin position="142"/>
        <end position="147"/>
    </location>
    <ligand>
        <name>S-adenosyl-L-methionine</name>
        <dbReference type="ChEBI" id="CHEBI:59789"/>
    </ligand>
</feature>